<proteinExistence type="predicted"/>
<accession>A0A383CW88</accession>
<gene>
    <name evidence="1" type="ORF">METZ01_LOCUS488762</name>
</gene>
<dbReference type="AlphaFoldDB" id="A0A383CW88"/>
<evidence type="ECO:0000313" key="1">
    <source>
        <dbReference type="EMBL" id="SVE35908.1"/>
    </source>
</evidence>
<reference evidence="1" key="1">
    <citation type="submission" date="2018-05" db="EMBL/GenBank/DDBJ databases">
        <authorList>
            <person name="Lanie J.A."/>
            <person name="Ng W.-L."/>
            <person name="Kazmierczak K.M."/>
            <person name="Andrzejewski T.M."/>
            <person name="Davidsen T.M."/>
            <person name="Wayne K.J."/>
            <person name="Tettelin H."/>
            <person name="Glass J.I."/>
            <person name="Rusch D."/>
            <person name="Podicherti R."/>
            <person name="Tsui H.-C.T."/>
            <person name="Winkler M.E."/>
        </authorList>
    </citation>
    <scope>NUCLEOTIDE SEQUENCE</scope>
</reference>
<sequence length="182" mass="20403">MAGIGAHSGVVEPGQVNRCRQITNGKVILRGIKPMTKVILILMTVVLWSGCGVNPPILSVFDESGWSPSTGPEGQPLELYQGKDSAGNRIDYQFYVSGADTIKHGDYNVYFENGDHSYSIGFKKGKRHEWSISYSLQECVKVSKGHMECHTIIDKWDRDYYREDKCVNHNGAKCEGDEYSDY</sequence>
<protein>
    <submittedName>
        <fullName evidence="1">Uncharacterized protein</fullName>
    </submittedName>
</protein>
<organism evidence="1">
    <name type="scientific">marine metagenome</name>
    <dbReference type="NCBI Taxonomy" id="408172"/>
    <lineage>
        <taxon>unclassified sequences</taxon>
        <taxon>metagenomes</taxon>
        <taxon>ecological metagenomes</taxon>
    </lineage>
</organism>
<dbReference type="EMBL" id="UINC01211839">
    <property type="protein sequence ID" value="SVE35908.1"/>
    <property type="molecule type" value="Genomic_DNA"/>
</dbReference>
<name>A0A383CW88_9ZZZZ</name>